<protein>
    <submittedName>
        <fullName evidence="1">Uncharacterized protein</fullName>
    </submittedName>
</protein>
<dbReference type="AlphaFoldDB" id="A0A0F9G9E7"/>
<reference evidence="1" key="1">
    <citation type="journal article" date="2015" name="Nature">
        <title>Complex archaea that bridge the gap between prokaryotes and eukaryotes.</title>
        <authorList>
            <person name="Spang A."/>
            <person name="Saw J.H."/>
            <person name="Jorgensen S.L."/>
            <person name="Zaremba-Niedzwiedzka K."/>
            <person name="Martijn J."/>
            <person name="Lind A.E."/>
            <person name="van Eijk R."/>
            <person name="Schleper C."/>
            <person name="Guy L."/>
            <person name="Ettema T.J."/>
        </authorList>
    </citation>
    <scope>NUCLEOTIDE SEQUENCE</scope>
</reference>
<gene>
    <name evidence="1" type="ORF">LCGC14_1938710</name>
</gene>
<proteinExistence type="predicted"/>
<sequence length="69" mass="8219">MQNLNYCFKFQGKIEPRVVLRTPQLAGRLENIMYEPLQHLREPFQSSPYFAKGGDEYYPTPPSFYNEWS</sequence>
<evidence type="ECO:0000313" key="1">
    <source>
        <dbReference type="EMBL" id="KKL87036.1"/>
    </source>
</evidence>
<dbReference type="EMBL" id="LAZR01020944">
    <property type="protein sequence ID" value="KKL87036.1"/>
    <property type="molecule type" value="Genomic_DNA"/>
</dbReference>
<organism evidence="1">
    <name type="scientific">marine sediment metagenome</name>
    <dbReference type="NCBI Taxonomy" id="412755"/>
    <lineage>
        <taxon>unclassified sequences</taxon>
        <taxon>metagenomes</taxon>
        <taxon>ecological metagenomes</taxon>
    </lineage>
</organism>
<accession>A0A0F9G9E7</accession>
<comment type="caution">
    <text evidence="1">The sequence shown here is derived from an EMBL/GenBank/DDBJ whole genome shotgun (WGS) entry which is preliminary data.</text>
</comment>
<name>A0A0F9G9E7_9ZZZZ</name>
<feature type="non-terminal residue" evidence="1">
    <location>
        <position position="1"/>
    </location>
</feature>